<dbReference type="STRING" id="111780.Sta7437_0019"/>
<evidence type="ECO:0000313" key="2">
    <source>
        <dbReference type="EMBL" id="AFZ33645.1"/>
    </source>
</evidence>
<feature type="transmembrane region" description="Helical" evidence="1">
    <location>
        <begin position="81"/>
        <end position="102"/>
    </location>
</feature>
<evidence type="ECO:0000313" key="3">
    <source>
        <dbReference type="Proteomes" id="UP000010473"/>
    </source>
</evidence>
<dbReference type="AlphaFoldDB" id="K9XM21"/>
<dbReference type="eggNOG" id="ENOG5032D10">
    <property type="taxonomic scope" value="Bacteria"/>
</dbReference>
<gene>
    <name evidence="2" type="ordered locus">Sta7437_0019</name>
</gene>
<dbReference type="EMBL" id="CP003653">
    <property type="protein sequence ID" value="AFZ33645.1"/>
    <property type="molecule type" value="Genomic_DNA"/>
</dbReference>
<feature type="transmembrane region" description="Helical" evidence="1">
    <location>
        <begin position="45"/>
        <end position="69"/>
    </location>
</feature>
<evidence type="ECO:0000256" key="1">
    <source>
        <dbReference type="SAM" id="Phobius"/>
    </source>
</evidence>
<organism evidence="2 3">
    <name type="scientific">Stanieria cyanosphaera (strain ATCC 29371 / PCC 7437)</name>
    <dbReference type="NCBI Taxonomy" id="111780"/>
    <lineage>
        <taxon>Bacteria</taxon>
        <taxon>Bacillati</taxon>
        <taxon>Cyanobacteriota</taxon>
        <taxon>Cyanophyceae</taxon>
        <taxon>Pleurocapsales</taxon>
        <taxon>Dermocarpellaceae</taxon>
        <taxon>Stanieria</taxon>
    </lineage>
</organism>
<keyword evidence="1" id="KW-0472">Membrane</keyword>
<protein>
    <submittedName>
        <fullName evidence="2">Uncharacterized protein</fullName>
    </submittedName>
</protein>
<dbReference type="Proteomes" id="UP000010473">
    <property type="component" value="Chromosome"/>
</dbReference>
<feature type="transmembrane region" description="Helical" evidence="1">
    <location>
        <begin position="9"/>
        <end position="33"/>
    </location>
</feature>
<name>K9XM21_STAC7</name>
<dbReference type="KEGG" id="scs:Sta7437_0019"/>
<accession>K9XM21</accession>
<reference evidence="3" key="1">
    <citation type="journal article" date="2013" name="Proc. Natl. Acad. Sci. U.S.A.">
        <title>Improving the coverage of the cyanobacterial phylum using diversity-driven genome sequencing.</title>
        <authorList>
            <person name="Shih P.M."/>
            <person name="Wu D."/>
            <person name="Latifi A."/>
            <person name="Axen S.D."/>
            <person name="Fewer D.P."/>
            <person name="Talla E."/>
            <person name="Calteau A."/>
            <person name="Cai F."/>
            <person name="Tandeau de Marsac N."/>
            <person name="Rippka R."/>
            <person name="Herdman M."/>
            <person name="Sivonen K."/>
            <person name="Coursin T."/>
            <person name="Laurent T."/>
            <person name="Goodwin L."/>
            <person name="Nolan M."/>
            <person name="Davenport K.W."/>
            <person name="Han C.S."/>
            <person name="Rubin E.M."/>
            <person name="Eisen J.A."/>
            <person name="Woyke T."/>
            <person name="Gugger M."/>
            <person name="Kerfeld C.A."/>
        </authorList>
    </citation>
    <scope>NUCLEOTIDE SEQUENCE [LARGE SCALE GENOMIC DNA]</scope>
    <source>
        <strain evidence="3">ATCC 29371 / PCC 7437</strain>
    </source>
</reference>
<keyword evidence="3" id="KW-1185">Reference proteome</keyword>
<keyword evidence="1" id="KW-1133">Transmembrane helix</keyword>
<dbReference type="HOGENOM" id="CLU_2071683_0_0_3"/>
<proteinExistence type="predicted"/>
<sequence>MQKKQPKTIVFFTVFNSIFIQFLLGIFGIFIWLKFSTYCPNDYLKFLLIAIGYGGYFYLTTPFLLHCLTYASTGKLTQFKLLLVIVVVGIYSYIIWDSYFFFKETIQSLMSGIRLEEF</sequence>
<keyword evidence="1" id="KW-0812">Transmembrane</keyword>